<keyword evidence="3" id="KW-1185">Reference proteome</keyword>
<accession>A0A085LMZ1</accession>
<evidence type="ECO:0000256" key="1">
    <source>
        <dbReference type="SAM" id="Phobius"/>
    </source>
</evidence>
<keyword evidence="1" id="KW-1133">Transmembrane helix</keyword>
<feature type="transmembrane region" description="Helical" evidence="1">
    <location>
        <begin position="53"/>
        <end position="72"/>
    </location>
</feature>
<evidence type="ECO:0000313" key="2">
    <source>
        <dbReference type="EMBL" id="KFD46337.1"/>
    </source>
</evidence>
<dbReference type="EMBL" id="KL363377">
    <property type="protein sequence ID" value="KFD46337.1"/>
    <property type="molecule type" value="Genomic_DNA"/>
</dbReference>
<organism evidence="2 3">
    <name type="scientific">Trichuris suis</name>
    <name type="common">pig whipworm</name>
    <dbReference type="NCBI Taxonomy" id="68888"/>
    <lineage>
        <taxon>Eukaryota</taxon>
        <taxon>Metazoa</taxon>
        <taxon>Ecdysozoa</taxon>
        <taxon>Nematoda</taxon>
        <taxon>Enoplea</taxon>
        <taxon>Dorylaimia</taxon>
        <taxon>Trichinellida</taxon>
        <taxon>Trichuridae</taxon>
        <taxon>Trichuris</taxon>
    </lineage>
</organism>
<gene>
    <name evidence="2" type="ORF">M513_12788</name>
</gene>
<dbReference type="AlphaFoldDB" id="A0A085LMZ1"/>
<proteinExistence type="predicted"/>
<name>A0A085LMZ1_9BILA</name>
<feature type="transmembrane region" description="Helical" evidence="1">
    <location>
        <begin position="145"/>
        <end position="168"/>
    </location>
</feature>
<sequence length="219" mass="25021">MTALDCLMKVPSVWCYSFTEPIISSCSLIISVDYFLSLCVLNPKWKVTERFANLFIGAVVALGFANVALSYFTTYERRHAYVNNMCYHSDIIEKFHFRFNFVSLTVVSMCSLLIYVAAVMNLAFRRSSFSVVRLVQVRRQAALRKHAVVAIVCSFMSQCLPHILSVVLTFHSSTSLHDCLFSLYIAFHSGLPAYIFFKKLNHACRSAKKPRNVVKPYRQ</sequence>
<dbReference type="Proteomes" id="UP000030764">
    <property type="component" value="Unassembled WGS sequence"/>
</dbReference>
<evidence type="ECO:0008006" key="4">
    <source>
        <dbReference type="Google" id="ProtNLM"/>
    </source>
</evidence>
<reference evidence="2 3" key="1">
    <citation type="journal article" date="2014" name="Nat. Genet.">
        <title>Genome and transcriptome of the porcine whipworm Trichuris suis.</title>
        <authorList>
            <person name="Jex A.R."/>
            <person name="Nejsum P."/>
            <person name="Schwarz E.M."/>
            <person name="Hu L."/>
            <person name="Young N.D."/>
            <person name="Hall R.S."/>
            <person name="Korhonen P.K."/>
            <person name="Liao S."/>
            <person name="Thamsborg S."/>
            <person name="Xia J."/>
            <person name="Xu P."/>
            <person name="Wang S."/>
            <person name="Scheerlinck J.P."/>
            <person name="Hofmann A."/>
            <person name="Sternberg P.W."/>
            <person name="Wang J."/>
            <person name="Gasser R.B."/>
        </authorList>
    </citation>
    <scope>NUCLEOTIDE SEQUENCE [LARGE SCALE GENOMIC DNA]</scope>
    <source>
        <strain evidence="2">DCEP-RM93M</strain>
    </source>
</reference>
<protein>
    <recommendedName>
        <fullName evidence="4">G-protein coupled receptors family 1 profile domain-containing protein</fullName>
    </recommendedName>
</protein>
<keyword evidence="1" id="KW-0472">Membrane</keyword>
<feature type="transmembrane region" description="Helical" evidence="1">
    <location>
        <begin position="180"/>
        <end position="197"/>
    </location>
</feature>
<feature type="transmembrane region" description="Helical" evidence="1">
    <location>
        <begin position="101"/>
        <end position="124"/>
    </location>
</feature>
<keyword evidence="1" id="KW-0812">Transmembrane</keyword>
<evidence type="ECO:0000313" key="3">
    <source>
        <dbReference type="Proteomes" id="UP000030764"/>
    </source>
</evidence>